<proteinExistence type="inferred from homology"/>
<dbReference type="InParanoid" id="A0A3N4KE86"/>
<evidence type="ECO:0000313" key="11">
    <source>
        <dbReference type="Proteomes" id="UP000277580"/>
    </source>
</evidence>
<dbReference type="Pfam" id="PF00270">
    <property type="entry name" value="DEAD"/>
    <property type="match status" value="1"/>
</dbReference>
<evidence type="ECO:0000256" key="2">
    <source>
        <dbReference type="ARBA" id="ARBA00022741"/>
    </source>
</evidence>
<keyword evidence="4 10" id="KW-0347">Helicase</keyword>
<dbReference type="GO" id="GO:0005524">
    <property type="term" value="F:ATP binding"/>
    <property type="evidence" value="ECO:0007669"/>
    <property type="project" value="UniProtKB-KW"/>
</dbReference>
<dbReference type="GO" id="GO:0003676">
    <property type="term" value="F:nucleic acid binding"/>
    <property type="evidence" value="ECO:0007669"/>
    <property type="project" value="InterPro"/>
</dbReference>
<dbReference type="GO" id="GO:0000724">
    <property type="term" value="P:double-strand break repair via homologous recombination"/>
    <property type="evidence" value="ECO:0007669"/>
    <property type="project" value="TreeGrafter"/>
</dbReference>
<dbReference type="OrthoDB" id="10261556at2759"/>
<keyword evidence="2" id="KW-0547">Nucleotide-binding</keyword>
<evidence type="ECO:0000313" key="10">
    <source>
        <dbReference type="EMBL" id="RPB07642.1"/>
    </source>
</evidence>
<dbReference type="InterPro" id="IPR014001">
    <property type="entry name" value="Helicase_ATP-bd"/>
</dbReference>
<name>A0A3N4KE86_9PEZI</name>
<dbReference type="InterPro" id="IPR036388">
    <property type="entry name" value="WH-like_DNA-bd_sf"/>
</dbReference>
<keyword evidence="5" id="KW-0067">ATP-binding</keyword>
<gene>
    <name evidence="10" type="ORF">P167DRAFT_513360</name>
</gene>
<organism evidence="10 11">
    <name type="scientific">Morchella conica CCBAS932</name>
    <dbReference type="NCBI Taxonomy" id="1392247"/>
    <lineage>
        <taxon>Eukaryota</taxon>
        <taxon>Fungi</taxon>
        <taxon>Dikarya</taxon>
        <taxon>Ascomycota</taxon>
        <taxon>Pezizomycotina</taxon>
        <taxon>Pezizomycetes</taxon>
        <taxon>Pezizales</taxon>
        <taxon>Morchellaceae</taxon>
        <taxon>Morchella</taxon>
    </lineage>
</organism>
<dbReference type="GO" id="GO:0009378">
    <property type="term" value="F:four-way junction helicase activity"/>
    <property type="evidence" value="ECO:0007669"/>
    <property type="project" value="TreeGrafter"/>
</dbReference>
<feature type="domain" description="Helicase ATP-binding" evidence="8">
    <location>
        <begin position="83"/>
        <end position="263"/>
    </location>
</feature>
<dbReference type="AlphaFoldDB" id="A0A3N4KE86"/>
<dbReference type="Pfam" id="PF00271">
    <property type="entry name" value="Helicase_C"/>
    <property type="match status" value="1"/>
</dbReference>
<dbReference type="PANTHER" id="PTHR13710">
    <property type="entry name" value="DNA HELICASE RECQ FAMILY MEMBER"/>
    <property type="match status" value="1"/>
</dbReference>
<evidence type="ECO:0000256" key="4">
    <source>
        <dbReference type="ARBA" id="ARBA00022806"/>
    </source>
</evidence>
<dbReference type="STRING" id="1392247.A0A3N4KE86"/>
<dbReference type="InterPro" id="IPR004589">
    <property type="entry name" value="DNA_helicase_ATP-dep_RecQ"/>
</dbReference>
<dbReference type="GO" id="GO:0005694">
    <property type="term" value="C:chromosome"/>
    <property type="evidence" value="ECO:0007669"/>
    <property type="project" value="TreeGrafter"/>
</dbReference>
<dbReference type="SMART" id="SM00490">
    <property type="entry name" value="HELICc"/>
    <property type="match status" value="1"/>
</dbReference>
<dbReference type="Gene3D" id="1.10.10.10">
    <property type="entry name" value="Winged helix-like DNA-binding domain superfamily/Winged helix DNA-binding domain"/>
    <property type="match status" value="1"/>
</dbReference>
<dbReference type="Proteomes" id="UP000277580">
    <property type="component" value="Unassembled WGS sequence"/>
</dbReference>
<evidence type="ECO:0000256" key="1">
    <source>
        <dbReference type="ARBA" id="ARBA00005446"/>
    </source>
</evidence>
<dbReference type="GO" id="GO:0043138">
    <property type="term" value="F:3'-5' DNA helicase activity"/>
    <property type="evidence" value="ECO:0007669"/>
    <property type="project" value="UniProtKB-EC"/>
</dbReference>
<dbReference type="InterPro" id="IPR001650">
    <property type="entry name" value="Helicase_C-like"/>
</dbReference>
<dbReference type="EMBL" id="ML119178">
    <property type="protein sequence ID" value="RPB07642.1"/>
    <property type="molecule type" value="Genomic_DNA"/>
</dbReference>
<feature type="domain" description="Helicase C-terminal" evidence="9">
    <location>
        <begin position="290"/>
        <end position="449"/>
    </location>
</feature>
<protein>
    <recommendedName>
        <fullName evidence="7">DNA 3'-5' helicase</fullName>
        <ecNumber evidence="7">5.6.2.4</ecNumber>
    </recommendedName>
</protein>
<evidence type="ECO:0000259" key="9">
    <source>
        <dbReference type="PROSITE" id="PS51194"/>
    </source>
</evidence>
<dbReference type="GO" id="GO:0016787">
    <property type="term" value="F:hydrolase activity"/>
    <property type="evidence" value="ECO:0007669"/>
    <property type="project" value="UniProtKB-KW"/>
</dbReference>
<evidence type="ECO:0000256" key="5">
    <source>
        <dbReference type="ARBA" id="ARBA00022840"/>
    </source>
</evidence>
<dbReference type="GO" id="GO:0005634">
    <property type="term" value="C:nucleus"/>
    <property type="evidence" value="ECO:0007669"/>
    <property type="project" value="TreeGrafter"/>
</dbReference>
<dbReference type="SMART" id="SM00487">
    <property type="entry name" value="DEXDc"/>
    <property type="match status" value="1"/>
</dbReference>
<dbReference type="PROSITE" id="PS51194">
    <property type="entry name" value="HELICASE_CTER"/>
    <property type="match status" value="1"/>
</dbReference>
<dbReference type="PROSITE" id="PS51192">
    <property type="entry name" value="HELICASE_ATP_BIND_1"/>
    <property type="match status" value="1"/>
</dbReference>
<dbReference type="PANTHER" id="PTHR13710:SF120">
    <property type="entry name" value="BIFUNCTIONAL 3'-5' EXONUCLEASE_ATP-DEPENDENT HELICASE WRN"/>
    <property type="match status" value="1"/>
</dbReference>
<sequence length="721" mass="80863">MSKSDGEDFGLSSDDEAELAELASTIEGNLTANQKRPIELELTELPSSKKIKQTYPTTSPLARKVLQRIWRYPAFRLKQEEVISRLIAGGSAVVVFPTGGGKSLVYQVPALALDEYEDNQGGEVKSGLTLVISPLIALMKDQVDALKARGVKAAAIDSSQTRESVLETYDLLRRGELKLLYCAPERLNNEGFVATIKHLRIRLIAVDEAHCISEWGQAFRPDYLKVARFVKEIEAERVLCLTATATPRVAADICKGFDIPEDGLFRTTTYRENLELLAESFGTVEAKMPKLKQFLKENPGSTIVYVTSQDQTQEISKELVESGIPSLAYHAGMEAKQRLVVQEKFMTQKNMTIVATIAFGMGIDKADIRNIVHYDFPRSLEGYSQEIGRAGRDNLPGKCALYLCGRDWQKRETFCRADLPSKKSIHGLLHELFNRNATAGKDDVIEASLYQQSKTWDIKMTTLGLLYSQLELRFELLRAITPKYSKYTYKPSPRYHRAVSEDCLLGTAIITTSGGGKTMRFVDVDLISKHFGCPREEVVRKLQGWSDKGYIELKPTGVVNRYRVMRPFPRQKEDRESLISSIYQQMEHREMEDLRRSQEVINLITGRKCFAAALADHFGDKIPGCICAKCQWCKTGVKVEIDEYNRLMDIPIDQNKIKAVLAATATRDDPRFLAKIAFGISSPRVVAESCGSRNPVFGSMADCNFEKLVEAFSKYCSEAAI</sequence>
<dbReference type="InterPro" id="IPR011545">
    <property type="entry name" value="DEAD/DEAH_box_helicase_dom"/>
</dbReference>
<evidence type="ECO:0000256" key="3">
    <source>
        <dbReference type="ARBA" id="ARBA00022801"/>
    </source>
</evidence>
<dbReference type="NCBIfam" id="TIGR00614">
    <property type="entry name" value="recQ_fam"/>
    <property type="match status" value="1"/>
</dbReference>
<comment type="similarity">
    <text evidence="1">Belongs to the helicase family. RecQ subfamily.</text>
</comment>
<keyword evidence="11" id="KW-1185">Reference proteome</keyword>
<dbReference type="GO" id="GO:0005737">
    <property type="term" value="C:cytoplasm"/>
    <property type="evidence" value="ECO:0007669"/>
    <property type="project" value="TreeGrafter"/>
</dbReference>
<dbReference type="SUPFAM" id="SSF52540">
    <property type="entry name" value="P-loop containing nucleoside triphosphate hydrolases"/>
    <property type="match status" value="1"/>
</dbReference>
<keyword evidence="3" id="KW-0378">Hydrolase</keyword>
<evidence type="ECO:0000256" key="6">
    <source>
        <dbReference type="ARBA" id="ARBA00034617"/>
    </source>
</evidence>
<accession>A0A3N4KE86</accession>
<dbReference type="Gene3D" id="3.40.50.300">
    <property type="entry name" value="P-loop containing nucleotide triphosphate hydrolases"/>
    <property type="match status" value="2"/>
</dbReference>
<dbReference type="CDD" id="cd18018">
    <property type="entry name" value="DEXHc_RecQ4-like"/>
    <property type="match status" value="1"/>
</dbReference>
<evidence type="ECO:0000256" key="7">
    <source>
        <dbReference type="ARBA" id="ARBA00034808"/>
    </source>
</evidence>
<reference evidence="10 11" key="1">
    <citation type="journal article" date="2018" name="Nat. Ecol. Evol.">
        <title>Pezizomycetes genomes reveal the molecular basis of ectomycorrhizal truffle lifestyle.</title>
        <authorList>
            <person name="Murat C."/>
            <person name="Payen T."/>
            <person name="Noel B."/>
            <person name="Kuo A."/>
            <person name="Morin E."/>
            <person name="Chen J."/>
            <person name="Kohler A."/>
            <person name="Krizsan K."/>
            <person name="Balestrini R."/>
            <person name="Da Silva C."/>
            <person name="Montanini B."/>
            <person name="Hainaut M."/>
            <person name="Levati E."/>
            <person name="Barry K.W."/>
            <person name="Belfiori B."/>
            <person name="Cichocki N."/>
            <person name="Clum A."/>
            <person name="Dockter R.B."/>
            <person name="Fauchery L."/>
            <person name="Guy J."/>
            <person name="Iotti M."/>
            <person name="Le Tacon F."/>
            <person name="Lindquist E.A."/>
            <person name="Lipzen A."/>
            <person name="Malagnac F."/>
            <person name="Mello A."/>
            <person name="Molinier V."/>
            <person name="Miyauchi S."/>
            <person name="Poulain J."/>
            <person name="Riccioni C."/>
            <person name="Rubini A."/>
            <person name="Sitrit Y."/>
            <person name="Splivallo R."/>
            <person name="Traeger S."/>
            <person name="Wang M."/>
            <person name="Zifcakova L."/>
            <person name="Wipf D."/>
            <person name="Zambonelli A."/>
            <person name="Paolocci F."/>
            <person name="Nowrousian M."/>
            <person name="Ottonello S."/>
            <person name="Baldrian P."/>
            <person name="Spatafora J.W."/>
            <person name="Henrissat B."/>
            <person name="Nagy L.G."/>
            <person name="Aury J.M."/>
            <person name="Wincker P."/>
            <person name="Grigoriev I.V."/>
            <person name="Bonfante P."/>
            <person name="Martin F.M."/>
        </authorList>
    </citation>
    <scope>NUCLEOTIDE SEQUENCE [LARGE SCALE GENOMIC DNA]</scope>
    <source>
        <strain evidence="10 11">CCBAS932</strain>
    </source>
</reference>
<dbReference type="InterPro" id="IPR027417">
    <property type="entry name" value="P-loop_NTPase"/>
</dbReference>
<evidence type="ECO:0000259" key="8">
    <source>
        <dbReference type="PROSITE" id="PS51192"/>
    </source>
</evidence>
<comment type="catalytic activity">
    <reaction evidence="6">
        <text>Couples ATP hydrolysis with the unwinding of duplex DNA by translocating in the 3'-5' direction.</text>
        <dbReference type="EC" id="5.6.2.4"/>
    </reaction>
</comment>
<dbReference type="EC" id="5.6.2.4" evidence="7"/>